<proteinExistence type="predicted"/>
<dbReference type="Proteomes" id="UP000198769">
    <property type="component" value="Unassembled WGS sequence"/>
</dbReference>
<organism evidence="1 2">
    <name type="scientific">Chryseobacterium oleae</name>
    <dbReference type="NCBI Taxonomy" id="491207"/>
    <lineage>
        <taxon>Bacteria</taxon>
        <taxon>Pseudomonadati</taxon>
        <taxon>Bacteroidota</taxon>
        <taxon>Flavobacteriia</taxon>
        <taxon>Flavobacteriales</taxon>
        <taxon>Weeksellaceae</taxon>
        <taxon>Chryseobacterium group</taxon>
        <taxon>Chryseobacterium</taxon>
    </lineage>
</organism>
<dbReference type="EMBL" id="FOVD01000009">
    <property type="protein sequence ID" value="SFN82273.1"/>
    <property type="molecule type" value="Genomic_DNA"/>
</dbReference>
<evidence type="ECO:0000313" key="1">
    <source>
        <dbReference type="EMBL" id="SFN82273.1"/>
    </source>
</evidence>
<dbReference type="AlphaFoldDB" id="A0A1I5C5J2"/>
<evidence type="ECO:0000313" key="2">
    <source>
        <dbReference type="Proteomes" id="UP000198769"/>
    </source>
</evidence>
<protein>
    <submittedName>
        <fullName evidence="1">Uncharacterized protein</fullName>
    </submittedName>
</protein>
<keyword evidence="2" id="KW-1185">Reference proteome</keyword>
<sequence length="229" mass="24976">MLTFVEELRNTLKIYLTKNKDIMKNLNILKLILFIGMYQFSTAQKVETVSSVSSSKAMRPSKMEKTDTPIAQYMDGTMTFSMAKEALQKAVQAAVAGFNPNITVEDIKIAKSNIDTYYLGIVALNNSMEKATIFLPLGNIGTSPDYYFVPGPGHVVTCINIVGCPNNCSIVKFGDQNQLTGCNCGGFNPGGLPANGNTSTVGCNFKINKYILEKELSLAIQIKIAAFQE</sequence>
<name>A0A1I5C5J2_CHROL</name>
<gene>
    <name evidence="1" type="ORF">SAMN05421594_4318</name>
</gene>
<reference evidence="2" key="1">
    <citation type="submission" date="2016-10" db="EMBL/GenBank/DDBJ databases">
        <authorList>
            <person name="Varghese N."/>
            <person name="Submissions S."/>
        </authorList>
    </citation>
    <scope>NUCLEOTIDE SEQUENCE [LARGE SCALE GENOMIC DNA]</scope>
    <source>
        <strain evidence="2">DSM 25575</strain>
    </source>
</reference>
<accession>A0A1I5C5J2</accession>